<gene>
    <name evidence="1" type="ORF">SAMN02745138_03047</name>
</gene>
<dbReference type="RefSeq" id="WP_072853179.1">
    <property type="nucleotide sequence ID" value="NZ_FRAH01000077.1"/>
</dbReference>
<evidence type="ECO:0000313" key="1">
    <source>
        <dbReference type="EMBL" id="SHL19766.1"/>
    </source>
</evidence>
<protein>
    <submittedName>
        <fullName evidence="1">Uncharacterized protein</fullName>
    </submittedName>
</protein>
<evidence type="ECO:0000313" key="2">
    <source>
        <dbReference type="Proteomes" id="UP000183975"/>
    </source>
</evidence>
<organism evidence="1 2">
    <name type="scientific">Anaerotignum lactatifermentans DSM 14214</name>
    <dbReference type="NCBI Taxonomy" id="1121323"/>
    <lineage>
        <taxon>Bacteria</taxon>
        <taxon>Bacillati</taxon>
        <taxon>Bacillota</taxon>
        <taxon>Clostridia</taxon>
        <taxon>Lachnospirales</taxon>
        <taxon>Anaerotignaceae</taxon>
        <taxon>Anaerotignum</taxon>
    </lineage>
</organism>
<reference evidence="1 2" key="1">
    <citation type="submission" date="2016-11" db="EMBL/GenBank/DDBJ databases">
        <authorList>
            <person name="Jaros S."/>
            <person name="Januszkiewicz K."/>
            <person name="Wedrychowicz H."/>
        </authorList>
    </citation>
    <scope>NUCLEOTIDE SEQUENCE [LARGE SCALE GENOMIC DNA]</scope>
    <source>
        <strain evidence="1 2">DSM 14214</strain>
    </source>
</reference>
<proteinExistence type="predicted"/>
<sequence length="60" mass="6744">MNTALTTAKIICNGGAGIHTYLSRNLLFMDKLSAVCRRHSHHPKPAETYDFYGHPPRSVF</sequence>
<keyword evidence="2" id="KW-1185">Reference proteome</keyword>
<dbReference type="Proteomes" id="UP000183975">
    <property type="component" value="Unassembled WGS sequence"/>
</dbReference>
<accession>A0A1M6YNC5</accession>
<dbReference type="EMBL" id="FRAH01000077">
    <property type="protein sequence ID" value="SHL19766.1"/>
    <property type="molecule type" value="Genomic_DNA"/>
</dbReference>
<name>A0A1M6YNC5_9FIRM</name>
<dbReference type="AlphaFoldDB" id="A0A1M6YNC5"/>